<dbReference type="PROSITE" id="PS00108">
    <property type="entry name" value="PROTEIN_KINASE_ST"/>
    <property type="match status" value="1"/>
</dbReference>
<dbReference type="EC" id="2.7.11.1" evidence="1"/>
<keyword evidence="4" id="KW-0418">Kinase</keyword>
<name>A0ABP7IJB3_9ACTN</name>
<keyword evidence="10" id="KW-1185">Reference proteome</keyword>
<evidence type="ECO:0000256" key="6">
    <source>
        <dbReference type="SAM" id="MobiDB-lite"/>
    </source>
</evidence>
<dbReference type="InterPro" id="IPR000719">
    <property type="entry name" value="Prot_kinase_dom"/>
</dbReference>
<protein>
    <recommendedName>
        <fullName evidence="1">non-specific serine/threonine protein kinase</fullName>
        <ecNumber evidence="1">2.7.11.1</ecNumber>
    </recommendedName>
</protein>
<dbReference type="EMBL" id="BAABAH010000006">
    <property type="protein sequence ID" value="GAA3819871.1"/>
    <property type="molecule type" value="Genomic_DNA"/>
</dbReference>
<dbReference type="InterPro" id="IPR050660">
    <property type="entry name" value="NEK_Ser/Thr_kinase"/>
</dbReference>
<evidence type="ECO:0000313" key="9">
    <source>
        <dbReference type="EMBL" id="GAA3819871.1"/>
    </source>
</evidence>
<dbReference type="RefSeq" id="WP_344775277.1">
    <property type="nucleotide sequence ID" value="NZ_BAABAH010000006.1"/>
</dbReference>
<dbReference type="InterPro" id="IPR008271">
    <property type="entry name" value="Ser/Thr_kinase_AS"/>
</dbReference>
<dbReference type="PANTHER" id="PTHR43671">
    <property type="entry name" value="SERINE/THREONINE-PROTEIN KINASE NEK"/>
    <property type="match status" value="1"/>
</dbReference>
<sequence length="364" mass="38033">MGELFAGRYELLDPIASGGMGTVWAVLDRADGQVKAAKMLRQADAAMLLRFVREQSVRINHEHVVTPLSWAGVDDRVLFTMPLVRGGSVSGLMRRYGALPPAWIGHLTAQTADALAAVHAAGIVHRDVKPGNLLLEPTRRGVPHLLLTDFGIAVPSDEPRLTQLGTVIGTPGYMSPEQVQGADPMPSADVYSLGMVVLEMLTAQRPPADPVPTPPRVDELRTGDRGHDLVLDVVAAATTYDPGTRPTASQLRQHPALLALLALPLAADDPIDVVDDYASLAVPPRTAPPPPPPPPLGTAPHPAPTSLLPPPPPPPQHVAYPAPSPPPASPPDSSPTAARGTLSAVVLLVAGLLALLAGGFLLLG</sequence>
<evidence type="ECO:0000256" key="4">
    <source>
        <dbReference type="ARBA" id="ARBA00022777"/>
    </source>
</evidence>
<dbReference type="PANTHER" id="PTHR43671:SF13">
    <property type="entry name" value="SERINE_THREONINE-PROTEIN KINASE NEK2"/>
    <property type="match status" value="1"/>
</dbReference>
<feature type="compositionally biased region" description="Pro residues" evidence="6">
    <location>
        <begin position="285"/>
        <end position="333"/>
    </location>
</feature>
<feature type="transmembrane region" description="Helical" evidence="7">
    <location>
        <begin position="342"/>
        <end position="363"/>
    </location>
</feature>
<dbReference type="CDD" id="cd14014">
    <property type="entry name" value="STKc_PknB_like"/>
    <property type="match status" value="1"/>
</dbReference>
<evidence type="ECO:0000256" key="1">
    <source>
        <dbReference type="ARBA" id="ARBA00012513"/>
    </source>
</evidence>
<keyword evidence="2" id="KW-0808">Transferase</keyword>
<feature type="domain" description="Protein kinase" evidence="8">
    <location>
        <begin position="9"/>
        <end position="257"/>
    </location>
</feature>
<dbReference type="SMART" id="SM00220">
    <property type="entry name" value="S_TKc"/>
    <property type="match status" value="1"/>
</dbReference>
<keyword evidence="5" id="KW-0067">ATP-binding</keyword>
<evidence type="ECO:0000259" key="8">
    <source>
        <dbReference type="PROSITE" id="PS50011"/>
    </source>
</evidence>
<keyword evidence="7" id="KW-0472">Membrane</keyword>
<gene>
    <name evidence="9" type="ORF">GCM10022242_21960</name>
</gene>
<dbReference type="Proteomes" id="UP001501821">
    <property type="component" value="Unassembled WGS sequence"/>
</dbReference>
<comment type="caution">
    <text evidence="9">The sequence shown here is derived from an EMBL/GenBank/DDBJ whole genome shotgun (WGS) entry which is preliminary data.</text>
</comment>
<feature type="region of interest" description="Disordered" evidence="6">
    <location>
        <begin position="282"/>
        <end position="337"/>
    </location>
</feature>
<evidence type="ECO:0000256" key="7">
    <source>
        <dbReference type="SAM" id="Phobius"/>
    </source>
</evidence>
<accession>A0ABP7IJB3</accession>
<dbReference type="Gene3D" id="1.10.510.10">
    <property type="entry name" value="Transferase(Phosphotransferase) domain 1"/>
    <property type="match status" value="1"/>
</dbReference>
<evidence type="ECO:0000313" key="10">
    <source>
        <dbReference type="Proteomes" id="UP001501821"/>
    </source>
</evidence>
<keyword evidence="7" id="KW-0812">Transmembrane</keyword>
<evidence type="ECO:0000256" key="3">
    <source>
        <dbReference type="ARBA" id="ARBA00022741"/>
    </source>
</evidence>
<keyword evidence="7" id="KW-1133">Transmembrane helix</keyword>
<evidence type="ECO:0000256" key="2">
    <source>
        <dbReference type="ARBA" id="ARBA00022679"/>
    </source>
</evidence>
<dbReference type="PROSITE" id="PS50011">
    <property type="entry name" value="PROTEIN_KINASE_DOM"/>
    <property type="match status" value="1"/>
</dbReference>
<dbReference type="PRINTS" id="PR01217">
    <property type="entry name" value="PRICHEXTENSN"/>
</dbReference>
<reference evidence="10" key="1">
    <citation type="journal article" date="2019" name="Int. J. Syst. Evol. Microbiol.">
        <title>The Global Catalogue of Microorganisms (GCM) 10K type strain sequencing project: providing services to taxonomists for standard genome sequencing and annotation.</title>
        <authorList>
            <consortium name="The Broad Institute Genomics Platform"/>
            <consortium name="The Broad Institute Genome Sequencing Center for Infectious Disease"/>
            <person name="Wu L."/>
            <person name="Ma J."/>
        </authorList>
    </citation>
    <scope>NUCLEOTIDE SEQUENCE [LARGE SCALE GENOMIC DNA]</scope>
    <source>
        <strain evidence="10">JCM 16953</strain>
    </source>
</reference>
<evidence type="ECO:0000256" key="5">
    <source>
        <dbReference type="ARBA" id="ARBA00022840"/>
    </source>
</evidence>
<organism evidence="9 10">
    <name type="scientific">Nocardioides panacisoli</name>
    <dbReference type="NCBI Taxonomy" id="627624"/>
    <lineage>
        <taxon>Bacteria</taxon>
        <taxon>Bacillati</taxon>
        <taxon>Actinomycetota</taxon>
        <taxon>Actinomycetes</taxon>
        <taxon>Propionibacteriales</taxon>
        <taxon>Nocardioidaceae</taxon>
        <taxon>Nocardioides</taxon>
    </lineage>
</organism>
<dbReference type="SUPFAM" id="SSF56112">
    <property type="entry name" value="Protein kinase-like (PK-like)"/>
    <property type="match status" value="1"/>
</dbReference>
<keyword evidence="3" id="KW-0547">Nucleotide-binding</keyword>
<dbReference type="InterPro" id="IPR011009">
    <property type="entry name" value="Kinase-like_dom_sf"/>
</dbReference>
<proteinExistence type="predicted"/>
<dbReference type="Pfam" id="PF00069">
    <property type="entry name" value="Pkinase"/>
    <property type="match status" value="1"/>
</dbReference>